<dbReference type="Gene3D" id="1.10.287.1490">
    <property type="match status" value="1"/>
</dbReference>
<feature type="compositionally biased region" description="Polar residues" evidence="3">
    <location>
        <begin position="631"/>
        <end position="642"/>
    </location>
</feature>
<feature type="compositionally biased region" description="Polar residues" evidence="3">
    <location>
        <begin position="614"/>
        <end position="623"/>
    </location>
</feature>
<accession>A0A2C9K314</accession>
<dbReference type="EnsemblMetazoa" id="BGLB012276-RF">
    <property type="protein sequence ID" value="BGLB012276-PF"/>
    <property type="gene ID" value="BGLB012276"/>
</dbReference>
<evidence type="ECO:0000256" key="2">
    <source>
        <dbReference type="ARBA" id="ARBA00040149"/>
    </source>
</evidence>
<dbReference type="PANTHER" id="PTHR46292">
    <property type="entry name" value="COILED-COIL DOMAIN-CONTAINING PROTEIN 102A"/>
    <property type="match status" value="1"/>
</dbReference>
<evidence type="ECO:0000313" key="5">
    <source>
        <dbReference type="EnsemblMetazoa" id="BGLB012276-PF"/>
    </source>
</evidence>
<dbReference type="STRING" id="6526.A0A2C9K314"/>
<evidence type="ECO:0000256" key="1">
    <source>
        <dbReference type="ARBA" id="ARBA00023054"/>
    </source>
</evidence>
<feature type="region of interest" description="Disordered" evidence="3">
    <location>
        <begin position="1"/>
        <end position="64"/>
    </location>
</feature>
<feature type="compositionally biased region" description="Polar residues" evidence="3">
    <location>
        <begin position="219"/>
        <end position="229"/>
    </location>
</feature>
<proteinExistence type="predicted"/>
<name>A0A2C9K314_BIOGL</name>
<evidence type="ECO:0000259" key="4">
    <source>
        <dbReference type="Pfam" id="PF01576"/>
    </source>
</evidence>
<protein>
    <recommendedName>
        <fullName evidence="2">Coiled-coil domain-containing protein 102A</fullName>
    </recommendedName>
</protein>
<dbReference type="Proteomes" id="UP000076420">
    <property type="component" value="Unassembled WGS sequence"/>
</dbReference>
<sequence>MSKNQIPATGSGGVRGDVSFIRATSGSGPPVQNVPVASVSPEKFSPHHSSQVPPVGPKSSHDIPIQPHLYRQHHVQQRVPQQPLIQPSYLQPYHPDHMEPQQYIIKQPHGAGGASGDPVGRVPSHPGVEGWSDREEALSTELEEAKIRVAQMEKTMRWWSDCTSNWREKWNKARNERNKAREENRLLRTKLEAMAKELSKLKREKRDTLSDIEKAHDGNLSQTSSSLCHSQEKLVELSEKERTVLALSNEKESESFDDLSETSSSVSKPSKDQQEDRDADETDTVTTHEGSAPSESSIKVTEMSERLALMQEKQAQLEQTLAQSLHKVAQSAENVVEMQRRLDEANSTIQSERLEKCSHVKTIEKLQKELREAQSRLNEEAQGKQDLKMQKSTDSDLSLEGFDRLKEQHQEEIIRLTSDLEDETLSRTTMDKRVTELRRELERIQAENANEWAKREHLESDKLALERDNKKLRLQIADLEEEVKKHNQASISAVDLDLKTLQLEVFEKSKELSDLKHVHSKLKKVLTERNTELEHTRRRAEMYEAEVRKLRSRVDELKHDLGVAEDEVDKQGNAARKAQRASDELQAQVESLQVQVNHLQSRLRRSTNIPPPRSTSLKSLTLEDSTDQADSRGTNLVTSYTP</sequence>
<keyword evidence="1" id="KW-0175">Coiled coil</keyword>
<dbReference type="KEGG" id="bgt:106079335"/>
<organism evidence="5 6">
    <name type="scientific">Biomphalaria glabrata</name>
    <name type="common">Bloodfluke planorb</name>
    <name type="synonym">Freshwater snail</name>
    <dbReference type="NCBI Taxonomy" id="6526"/>
    <lineage>
        <taxon>Eukaryota</taxon>
        <taxon>Metazoa</taxon>
        <taxon>Spiralia</taxon>
        <taxon>Lophotrochozoa</taxon>
        <taxon>Mollusca</taxon>
        <taxon>Gastropoda</taxon>
        <taxon>Heterobranchia</taxon>
        <taxon>Euthyneura</taxon>
        <taxon>Panpulmonata</taxon>
        <taxon>Hygrophila</taxon>
        <taxon>Lymnaeoidea</taxon>
        <taxon>Planorbidae</taxon>
        <taxon>Biomphalaria</taxon>
    </lineage>
</organism>
<feature type="compositionally biased region" description="Polar residues" evidence="3">
    <location>
        <begin position="284"/>
        <end position="299"/>
    </location>
</feature>
<evidence type="ECO:0000256" key="3">
    <source>
        <dbReference type="SAM" id="MobiDB-lite"/>
    </source>
</evidence>
<dbReference type="EnsemblMetazoa" id="BGLB012276-RE">
    <property type="protein sequence ID" value="BGLB012276-PE"/>
    <property type="gene ID" value="BGLB012276"/>
</dbReference>
<feature type="region of interest" description="Disordered" evidence="3">
    <location>
        <begin position="248"/>
        <end position="304"/>
    </location>
</feature>
<dbReference type="PANTHER" id="PTHR46292:SF1">
    <property type="entry name" value="COILED-COIL DOMAIN-CONTAINING PROTEIN 102A"/>
    <property type="match status" value="1"/>
</dbReference>
<feature type="region of interest" description="Disordered" evidence="3">
    <location>
        <begin position="374"/>
        <end position="393"/>
    </location>
</feature>
<dbReference type="OrthoDB" id="5984396at2759"/>
<dbReference type="VEuPathDB" id="VectorBase:BGLB012276"/>
<dbReference type="VEuPathDB" id="VectorBase:BGLAX_052416"/>
<gene>
    <name evidence="5" type="primary">106079335</name>
</gene>
<feature type="region of interest" description="Disordered" evidence="3">
    <location>
        <begin position="214"/>
        <end position="233"/>
    </location>
</feature>
<dbReference type="RefSeq" id="XP_013095939.2">
    <property type="nucleotide sequence ID" value="XM_013240485.2"/>
</dbReference>
<dbReference type="Pfam" id="PF01576">
    <property type="entry name" value="Myosin_tail_1"/>
    <property type="match status" value="1"/>
</dbReference>
<dbReference type="InterPro" id="IPR002928">
    <property type="entry name" value="Myosin_tail"/>
</dbReference>
<evidence type="ECO:0000313" key="6">
    <source>
        <dbReference type="Proteomes" id="UP000076420"/>
    </source>
</evidence>
<feature type="domain" description="Myosin tail" evidence="4">
    <location>
        <begin position="408"/>
        <end position="603"/>
    </location>
</feature>
<dbReference type="GO" id="GO:0016459">
    <property type="term" value="C:myosin complex"/>
    <property type="evidence" value="ECO:0007669"/>
    <property type="project" value="InterPro"/>
</dbReference>
<dbReference type="AlphaFoldDB" id="A0A2C9K314"/>
<feature type="region of interest" description="Disordered" evidence="3">
    <location>
        <begin position="601"/>
        <end position="642"/>
    </location>
</feature>
<feature type="region of interest" description="Disordered" evidence="3">
    <location>
        <begin position="107"/>
        <end position="137"/>
    </location>
</feature>
<reference evidence="5" key="1">
    <citation type="submission" date="2020-05" db="UniProtKB">
        <authorList>
            <consortium name="EnsemblMetazoa"/>
        </authorList>
    </citation>
    <scope>IDENTIFICATION</scope>
    <source>
        <strain evidence="5">BB02</strain>
    </source>
</reference>